<feature type="compositionally biased region" description="Polar residues" evidence="1">
    <location>
        <begin position="135"/>
        <end position="149"/>
    </location>
</feature>
<dbReference type="InterPro" id="IPR027911">
    <property type="entry name" value="DUF4604"/>
</dbReference>
<feature type="compositionally biased region" description="Basic and acidic residues" evidence="1">
    <location>
        <begin position="214"/>
        <end position="228"/>
    </location>
</feature>
<feature type="region of interest" description="Disordered" evidence="1">
    <location>
        <begin position="66"/>
        <end position="319"/>
    </location>
</feature>
<feature type="compositionally biased region" description="Basic and acidic residues" evidence="1">
    <location>
        <begin position="283"/>
        <end position="296"/>
    </location>
</feature>
<feature type="domain" description="DUF4604" evidence="2">
    <location>
        <begin position="140"/>
        <end position="318"/>
    </location>
</feature>
<keyword evidence="4" id="KW-1185">Reference proteome</keyword>
<organism evidence="3 4">
    <name type="scientific">Antrodiella citrinella</name>
    <dbReference type="NCBI Taxonomy" id="2447956"/>
    <lineage>
        <taxon>Eukaryota</taxon>
        <taxon>Fungi</taxon>
        <taxon>Dikarya</taxon>
        <taxon>Basidiomycota</taxon>
        <taxon>Agaricomycotina</taxon>
        <taxon>Agaricomycetes</taxon>
        <taxon>Polyporales</taxon>
        <taxon>Steccherinaceae</taxon>
        <taxon>Antrodiella</taxon>
    </lineage>
</organism>
<gene>
    <name evidence="3" type="ORF">EUX98_g4764</name>
</gene>
<reference evidence="3 4" key="1">
    <citation type="submission" date="2019-02" db="EMBL/GenBank/DDBJ databases">
        <title>Genome sequencing of the rare red list fungi Antrodiella citrinella (Flaviporus citrinellus).</title>
        <authorList>
            <person name="Buettner E."/>
            <person name="Kellner H."/>
        </authorList>
    </citation>
    <scope>NUCLEOTIDE SEQUENCE [LARGE SCALE GENOMIC DNA]</scope>
    <source>
        <strain evidence="3 4">DSM 108506</strain>
    </source>
</reference>
<dbReference type="AlphaFoldDB" id="A0A4S4MT83"/>
<proteinExistence type="predicted"/>
<sequence length="319" mass="34068">MTAVQSQAGPSSAALGVVVNDGGVATIYASQQPRTREQIDSDMNDIELPSYALDLFGEFDDIHGDITLSPATPPRATPPAALTLQNGHKHAGHLAAPEPTDGETERFSGTSVRASNQPLSCVATSMSKSKEPTRAQLSSRLAYSAQTPAFLQKLQRKIKGQDSDEDDPSYEDYDDGSGRPPIPRRPAIPQRPDDDPGSAGEDDGDEGPQIVVLRDGKHLSGLEVENEKRKAKGLPPLPDKSFIPDEDDAAESSQTKPAAKSNQQSLSFSSGSKPAGGSKKRKAVGDGKLDEQDEGRKKKTTTKKPKKAEKKLLSFDQDA</sequence>
<feature type="compositionally biased region" description="Polar residues" evidence="1">
    <location>
        <begin position="107"/>
        <end position="127"/>
    </location>
</feature>
<dbReference type="Pfam" id="PF15377">
    <property type="entry name" value="DUF4604"/>
    <property type="match status" value="1"/>
</dbReference>
<feature type="compositionally biased region" description="Low complexity" evidence="1">
    <location>
        <begin position="261"/>
        <end position="277"/>
    </location>
</feature>
<accession>A0A4S4MT83</accession>
<evidence type="ECO:0000259" key="2">
    <source>
        <dbReference type="Pfam" id="PF15377"/>
    </source>
</evidence>
<evidence type="ECO:0000313" key="4">
    <source>
        <dbReference type="Proteomes" id="UP000308730"/>
    </source>
</evidence>
<feature type="compositionally biased region" description="Basic residues" evidence="1">
    <location>
        <begin position="297"/>
        <end position="309"/>
    </location>
</feature>
<evidence type="ECO:0000256" key="1">
    <source>
        <dbReference type="SAM" id="MobiDB-lite"/>
    </source>
</evidence>
<evidence type="ECO:0000313" key="3">
    <source>
        <dbReference type="EMBL" id="THH29442.1"/>
    </source>
</evidence>
<dbReference type="Proteomes" id="UP000308730">
    <property type="component" value="Unassembled WGS sequence"/>
</dbReference>
<comment type="caution">
    <text evidence="3">The sequence shown here is derived from an EMBL/GenBank/DDBJ whole genome shotgun (WGS) entry which is preliminary data.</text>
</comment>
<dbReference type="EMBL" id="SGPM01000124">
    <property type="protein sequence ID" value="THH29442.1"/>
    <property type="molecule type" value="Genomic_DNA"/>
</dbReference>
<name>A0A4S4MT83_9APHY</name>
<feature type="compositionally biased region" description="Acidic residues" evidence="1">
    <location>
        <begin position="163"/>
        <end position="175"/>
    </location>
</feature>
<protein>
    <recommendedName>
        <fullName evidence="2">DUF4604 domain-containing protein</fullName>
    </recommendedName>
</protein>
<dbReference type="OrthoDB" id="2553298at2759"/>